<feature type="domain" description="Sulfatase-modifying factor enzyme-like" evidence="2">
    <location>
        <begin position="38"/>
        <end position="261"/>
    </location>
</feature>
<protein>
    <recommendedName>
        <fullName evidence="2">Sulfatase-modifying factor enzyme-like domain-containing protein</fullName>
    </recommendedName>
</protein>
<dbReference type="InterPro" id="IPR005532">
    <property type="entry name" value="SUMF_dom"/>
</dbReference>
<feature type="chain" id="PRO_5024381499" description="Sulfatase-modifying factor enzyme-like domain-containing protein" evidence="1">
    <location>
        <begin position="24"/>
        <end position="265"/>
    </location>
</feature>
<name>A0A5K7YL87_9BACT</name>
<dbReference type="GO" id="GO:0120147">
    <property type="term" value="F:formylglycine-generating oxidase activity"/>
    <property type="evidence" value="ECO:0007669"/>
    <property type="project" value="TreeGrafter"/>
</dbReference>
<keyword evidence="4" id="KW-1185">Reference proteome</keyword>
<evidence type="ECO:0000313" key="4">
    <source>
        <dbReference type="Proteomes" id="UP000427906"/>
    </source>
</evidence>
<dbReference type="PANTHER" id="PTHR23150">
    <property type="entry name" value="SULFATASE MODIFYING FACTOR 1, 2"/>
    <property type="match status" value="1"/>
</dbReference>
<dbReference type="Proteomes" id="UP000427906">
    <property type="component" value="Chromosome"/>
</dbReference>
<organism evidence="3 4">
    <name type="scientific">Desulfosarcina alkanivorans</name>
    <dbReference type="NCBI Taxonomy" id="571177"/>
    <lineage>
        <taxon>Bacteria</taxon>
        <taxon>Pseudomonadati</taxon>
        <taxon>Thermodesulfobacteriota</taxon>
        <taxon>Desulfobacteria</taxon>
        <taxon>Desulfobacterales</taxon>
        <taxon>Desulfosarcinaceae</taxon>
        <taxon>Desulfosarcina</taxon>
    </lineage>
</organism>
<dbReference type="Pfam" id="PF03781">
    <property type="entry name" value="FGE-sulfatase"/>
    <property type="match status" value="1"/>
</dbReference>
<dbReference type="KEGG" id="dalk:DSCA_25790"/>
<evidence type="ECO:0000313" key="3">
    <source>
        <dbReference type="EMBL" id="BBO68649.1"/>
    </source>
</evidence>
<dbReference type="OrthoDB" id="9768004at2"/>
<dbReference type="EMBL" id="AP021874">
    <property type="protein sequence ID" value="BBO68649.1"/>
    <property type="molecule type" value="Genomic_DNA"/>
</dbReference>
<keyword evidence="1" id="KW-0732">Signal</keyword>
<gene>
    <name evidence="3" type="ORF">DSCA_25790</name>
</gene>
<accession>A0A5K7YL87</accession>
<dbReference type="InterPro" id="IPR042095">
    <property type="entry name" value="SUMF_sf"/>
</dbReference>
<dbReference type="Gene3D" id="3.90.1580.10">
    <property type="entry name" value="paralog of FGE (formylglycine-generating enzyme)"/>
    <property type="match status" value="1"/>
</dbReference>
<evidence type="ECO:0000259" key="2">
    <source>
        <dbReference type="Pfam" id="PF03781"/>
    </source>
</evidence>
<reference evidence="3 4" key="1">
    <citation type="submission" date="2019-11" db="EMBL/GenBank/DDBJ databases">
        <title>Comparative genomics of hydrocarbon-degrading Desulfosarcina strains.</title>
        <authorList>
            <person name="Watanabe M."/>
            <person name="Kojima H."/>
            <person name="Fukui M."/>
        </authorList>
    </citation>
    <scope>NUCLEOTIDE SEQUENCE [LARGE SCALE GENOMIC DNA]</scope>
    <source>
        <strain evidence="3 4">PL12</strain>
    </source>
</reference>
<dbReference type="PANTHER" id="PTHR23150:SF19">
    <property type="entry name" value="FORMYLGLYCINE-GENERATING ENZYME"/>
    <property type="match status" value="1"/>
</dbReference>
<dbReference type="InterPro" id="IPR016187">
    <property type="entry name" value="CTDL_fold"/>
</dbReference>
<dbReference type="AlphaFoldDB" id="A0A5K7YL87"/>
<sequence length="265" mass="29597">MKKIIIAIQFAMILLCIASNGYAGQEEASVTNSLGMKFILITPGKFMMGSPEEEPGRYAGEKLHPVNLTKPFYMQTTETTQEQWVSLMGKNPSSHIGCGANCPVEQVSWEDVQQFIQKLNEIEGTDKYRLPTEAEWEYACRAGSTTAFPNGSISSLQCGVDDNLDAIGWYCGNSQNLIKPVAGKKPNAWGLYDMLGNVQEWCHDWFGAYPDDEVVNPKGPRKGSYRVMRGGVWYSPARDARCASRFGSPPHYRFQHIGFRLCMAQ</sequence>
<proteinExistence type="predicted"/>
<evidence type="ECO:0000256" key="1">
    <source>
        <dbReference type="SAM" id="SignalP"/>
    </source>
</evidence>
<dbReference type="SUPFAM" id="SSF56436">
    <property type="entry name" value="C-type lectin-like"/>
    <property type="match status" value="1"/>
</dbReference>
<feature type="signal peptide" evidence="1">
    <location>
        <begin position="1"/>
        <end position="23"/>
    </location>
</feature>
<dbReference type="RefSeq" id="WP_155316784.1">
    <property type="nucleotide sequence ID" value="NZ_AP021874.1"/>
</dbReference>
<dbReference type="InterPro" id="IPR051043">
    <property type="entry name" value="Sulfatase_Mod_Factor_Kinase"/>
</dbReference>